<dbReference type="OrthoDB" id="3258333at2759"/>
<proteinExistence type="predicted"/>
<name>A0A0C3FR16_PILCF</name>
<dbReference type="STRING" id="765440.A0A0C3FR16"/>
<accession>A0A0C3FR16</accession>
<reference evidence="2" key="2">
    <citation type="submission" date="2015-01" db="EMBL/GenBank/DDBJ databases">
        <title>Evolutionary Origins and Diversification of the Mycorrhizal Mutualists.</title>
        <authorList>
            <consortium name="DOE Joint Genome Institute"/>
            <consortium name="Mycorrhizal Genomics Consortium"/>
            <person name="Kohler A."/>
            <person name="Kuo A."/>
            <person name="Nagy L.G."/>
            <person name="Floudas D."/>
            <person name="Copeland A."/>
            <person name="Barry K.W."/>
            <person name="Cichocki N."/>
            <person name="Veneault-Fourrey C."/>
            <person name="LaButti K."/>
            <person name="Lindquist E.A."/>
            <person name="Lipzen A."/>
            <person name="Lundell T."/>
            <person name="Morin E."/>
            <person name="Murat C."/>
            <person name="Riley R."/>
            <person name="Ohm R."/>
            <person name="Sun H."/>
            <person name="Tunlid A."/>
            <person name="Henrissat B."/>
            <person name="Grigoriev I.V."/>
            <person name="Hibbett D.S."/>
            <person name="Martin F."/>
        </authorList>
    </citation>
    <scope>NUCLEOTIDE SEQUENCE [LARGE SCALE GENOMIC DNA]</scope>
    <source>
        <strain evidence="2">F 1598</strain>
    </source>
</reference>
<reference evidence="1 2" key="1">
    <citation type="submission" date="2014-04" db="EMBL/GenBank/DDBJ databases">
        <authorList>
            <consortium name="DOE Joint Genome Institute"/>
            <person name="Kuo A."/>
            <person name="Tarkka M."/>
            <person name="Buscot F."/>
            <person name="Kohler A."/>
            <person name="Nagy L.G."/>
            <person name="Floudas D."/>
            <person name="Copeland A."/>
            <person name="Barry K.W."/>
            <person name="Cichocki N."/>
            <person name="Veneault-Fourrey C."/>
            <person name="LaButti K."/>
            <person name="Lindquist E.A."/>
            <person name="Lipzen A."/>
            <person name="Lundell T."/>
            <person name="Morin E."/>
            <person name="Murat C."/>
            <person name="Sun H."/>
            <person name="Tunlid A."/>
            <person name="Henrissat B."/>
            <person name="Grigoriev I.V."/>
            <person name="Hibbett D.S."/>
            <person name="Martin F."/>
            <person name="Nordberg H.P."/>
            <person name="Cantor M.N."/>
            <person name="Hua S.X."/>
        </authorList>
    </citation>
    <scope>NUCLEOTIDE SEQUENCE [LARGE SCALE GENOMIC DNA]</scope>
    <source>
        <strain evidence="1 2">F 1598</strain>
    </source>
</reference>
<protein>
    <submittedName>
        <fullName evidence="1">Uncharacterized protein</fullName>
    </submittedName>
</protein>
<keyword evidence="2" id="KW-1185">Reference proteome</keyword>
<dbReference type="HOGENOM" id="CLU_020999_3_1_1"/>
<dbReference type="AlphaFoldDB" id="A0A0C3FR16"/>
<evidence type="ECO:0000313" key="2">
    <source>
        <dbReference type="Proteomes" id="UP000054166"/>
    </source>
</evidence>
<evidence type="ECO:0000313" key="1">
    <source>
        <dbReference type="EMBL" id="KIM82124.1"/>
    </source>
</evidence>
<dbReference type="EMBL" id="KN832996">
    <property type="protein sequence ID" value="KIM82124.1"/>
    <property type="molecule type" value="Genomic_DNA"/>
</dbReference>
<dbReference type="InParanoid" id="A0A0C3FR16"/>
<gene>
    <name evidence="1" type="ORF">PILCRDRAFT_821023</name>
</gene>
<sequence length="465" mass="51924">MGALEDLLVQEKTFVSQTQAMEDTLSGVRVHVAELRSVNRGAGTYNLPSEILSAIFEAGLAEMLKTGERDRLSWSDESEERTTRFELLVSSVSRRWQNIALQTPRLWVVLVIDVLGLTHDLYDLYLRRSKMCPLDITLDCSHGDSRKSDCVKRHLDQLIPHVGRWRKFIVRNGSLGSRLSALALLCAPALETLVLDIITNYPEIELFSGGASRLSSLELIGAKFRPPLGAVKYLKLSRSFLDPLLSYDQLSRLINPIRSLTRLSIAADMVHDAANRPPIELLSVLVLDIHFHYRDTDSSTLHILDFPAVKSLTIHGGADVAIGALTQNHRVYPHVQSLTLANDSEYSDRENAPDALALDFFSLFPAVRDVVFRGTNPTAILNVLHSRKSTDEVLWPDLSAITVVAAGRAKVMEKKQTWTCIVQVVENRVQLGHPISSIKLSSQIVERGGQRQRQRLREQAALTEC</sequence>
<organism evidence="1 2">
    <name type="scientific">Piloderma croceum (strain F 1598)</name>
    <dbReference type="NCBI Taxonomy" id="765440"/>
    <lineage>
        <taxon>Eukaryota</taxon>
        <taxon>Fungi</taxon>
        <taxon>Dikarya</taxon>
        <taxon>Basidiomycota</taxon>
        <taxon>Agaricomycotina</taxon>
        <taxon>Agaricomycetes</taxon>
        <taxon>Agaricomycetidae</taxon>
        <taxon>Atheliales</taxon>
        <taxon>Atheliaceae</taxon>
        <taxon>Piloderma</taxon>
    </lineage>
</organism>
<dbReference type="Proteomes" id="UP000054166">
    <property type="component" value="Unassembled WGS sequence"/>
</dbReference>